<comment type="caution">
    <text evidence="1">The sequence shown here is derived from an EMBL/GenBank/DDBJ whole genome shotgun (WGS) entry which is preliminary data.</text>
</comment>
<accession>A0A2K3LFQ2</accession>
<evidence type="ECO:0000313" key="2">
    <source>
        <dbReference type="Proteomes" id="UP000236291"/>
    </source>
</evidence>
<dbReference type="EMBL" id="ASHM01032195">
    <property type="protein sequence ID" value="PNX77344.1"/>
    <property type="molecule type" value="Genomic_DNA"/>
</dbReference>
<organism evidence="1 2">
    <name type="scientific">Trifolium pratense</name>
    <name type="common">Red clover</name>
    <dbReference type="NCBI Taxonomy" id="57577"/>
    <lineage>
        <taxon>Eukaryota</taxon>
        <taxon>Viridiplantae</taxon>
        <taxon>Streptophyta</taxon>
        <taxon>Embryophyta</taxon>
        <taxon>Tracheophyta</taxon>
        <taxon>Spermatophyta</taxon>
        <taxon>Magnoliopsida</taxon>
        <taxon>eudicotyledons</taxon>
        <taxon>Gunneridae</taxon>
        <taxon>Pentapetalae</taxon>
        <taxon>rosids</taxon>
        <taxon>fabids</taxon>
        <taxon>Fabales</taxon>
        <taxon>Fabaceae</taxon>
        <taxon>Papilionoideae</taxon>
        <taxon>50 kb inversion clade</taxon>
        <taxon>NPAAA clade</taxon>
        <taxon>Hologalegina</taxon>
        <taxon>IRL clade</taxon>
        <taxon>Trifolieae</taxon>
        <taxon>Trifolium</taxon>
    </lineage>
</organism>
<reference evidence="1 2" key="2">
    <citation type="journal article" date="2017" name="Front. Plant Sci.">
        <title>Gene Classification and Mining of Molecular Markers Useful in Red Clover (Trifolium pratense) Breeding.</title>
        <authorList>
            <person name="Istvanek J."/>
            <person name="Dluhosova J."/>
            <person name="Dluhos P."/>
            <person name="Patkova L."/>
            <person name="Nedelnik J."/>
            <person name="Repkova J."/>
        </authorList>
    </citation>
    <scope>NUCLEOTIDE SEQUENCE [LARGE SCALE GENOMIC DNA]</scope>
    <source>
        <strain evidence="2">cv. Tatra</strain>
        <tissue evidence="1">Young leaves</tissue>
    </source>
</reference>
<dbReference type="Proteomes" id="UP000236291">
    <property type="component" value="Unassembled WGS sequence"/>
</dbReference>
<name>A0A2K3LFQ2_TRIPR</name>
<protein>
    <submittedName>
        <fullName evidence="1">Uncharacterized protein</fullName>
    </submittedName>
</protein>
<sequence length="65" mass="7036">STLLVENVLLDGGSKRDLEDLINFNIKKSLGNNLSILRVVEGVDKVLDLLQGSIIRFESPSGVSP</sequence>
<feature type="non-terminal residue" evidence="1">
    <location>
        <position position="1"/>
    </location>
</feature>
<dbReference type="AlphaFoldDB" id="A0A2K3LFQ2"/>
<reference evidence="1 2" key="1">
    <citation type="journal article" date="2014" name="Am. J. Bot.">
        <title>Genome assembly and annotation for red clover (Trifolium pratense; Fabaceae).</title>
        <authorList>
            <person name="Istvanek J."/>
            <person name="Jaros M."/>
            <person name="Krenek A."/>
            <person name="Repkova J."/>
        </authorList>
    </citation>
    <scope>NUCLEOTIDE SEQUENCE [LARGE SCALE GENOMIC DNA]</scope>
    <source>
        <strain evidence="2">cv. Tatra</strain>
        <tissue evidence="1">Young leaves</tissue>
    </source>
</reference>
<gene>
    <name evidence="1" type="ORF">L195_g033308</name>
</gene>
<evidence type="ECO:0000313" key="1">
    <source>
        <dbReference type="EMBL" id="PNX77344.1"/>
    </source>
</evidence>
<proteinExistence type="predicted"/>